<sequence>MSRLFASFAQRSLVLRNRIAVSPMCQYSATDGLPGAWHLVHLGSRAVGGAGVVMAEATAVSPEGRISPSDTGMWNVAQAEAWAPITAFLGAHGAVPAVQLAHAGRKASTRAPWEGRDAVPVDAGGWQVVAPSVGTYDAGYPEPAMLDAAGIDRVIGDFRAAAQRALEAGFELVEIHAAHGYLLHQFLSPLTNRRDDAWGGGFEQRIRLTLEVITAVREVWPERLPLWLRISATDWAEGGWDPEQSIALCRRVRDAGVDLVDVSSGGLVPWQRIELGPGYQVPFAGAIRRAAGIATGAVGLITSAAQAEDVLAREEADMVLLGRELLRDPYFPQHAARELGVEAPVPVQYARAW</sequence>
<evidence type="ECO:0000256" key="5">
    <source>
        <dbReference type="ARBA" id="ARBA00023002"/>
    </source>
</evidence>
<dbReference type="RefSeq" id="WP_134673081.1">
    <property type="nucleotide sequence ID" value="NZ_SPUH01000001.1"/>
</dbReference>
<accession>A0A4Z1R457</accession>
<dbReference type="PANTHER" id="PTHR43303">
    <property type="entry name" value="NADPH DEHYDROGENASE C23G7.10C-RELATED"/>
    <property type="match status" value="1"/>
</dbReference>
<keyword evidence="4" id="KW-0521">NADP</keyword>
<protein>
    <submittedName>
        <fullName evidence="7">NADH:flavin oxidoreductase/NADH oxidase</fullName>
    </submittedName>
</protein>
<reference evidence="7 8" key="1">
    <citation type="submission" date="2019-01" db="EMBL/GenBank/DDBJ databases">
        <authorList>
            <person name="Zhang S."/>
        </authorList>
    </citation>
    <scope>NUCLEOTIDE SEQUENCE [LARGE SCALE GENOMIC DNA]</scope>
    <source>
        <strain evidence="7 8">1626</strain>
    </source>
</reference>
<comment type="cofactor">
    <cofactor evidence="1">
        <name>FMN</name>
        <dbReference type="ChEBI" id="CHEBI:58210"/>
    </cofactor>
</comment>
<dbReference type="Proteomes" id="UP000298681">
    <property type="component" value="Unassembled WGS sequence"/>
</dbReference>
<dbReference type="GO" id="GO:0003959">
    <property type="term" value="F:NADPH dehydrogenase activity"/>
    <property type="evidence" value="ECO:0007669"/>
    <property type="project" value="InterPro"/>
</dbReference>
<dbReference type="Pfam" id="PF00724">
    <property type="entry name" value="Oxidored_FMN"/>
    <property type="match status" value="1"/>
</dbReference>
<gene>
    <name evidence="7" type="ORF">E4582_02190</name>
</gene>
<keyword evidence="8" id="KW-1185">Reference proteome</keyword>
<organism evidence="7 8">
    <name type="scientific">Luteimonas yindakuii</name>
    <dbReference type="NCBI Taxonomy" id="2565782"/>
    <lineage>
        <taxon>Bacteria</taxon>
        <taxon>Pseudomonadati</taxon>
        <taxon>Pseudomonadota</taxon>
        <taxon>Gammaproteobacteria</taxon>
        <taxon>Lysobacterales</taxon>
        <taxon>Lysobacteraceae</taxon>
        <taxon>Luteimonas</taxon>
    </lineage>
</organism>
<dbReference type="GO" id="GO:0050661">
    <property type="term" value="F:NADP binding"/>
    <property type="evidence" value="ECO:0007669"/>
    <property type="project" value="InterPro"/>
</dbReference>
<evidence type="ECO:0000256" key="3">
    <source>
        <dbReference type="ARBA" id="ARBA00022643"/>
    </source>
</evidence>
<dbReference type="SUPFAM" id="SSF51395">
    <property type="entry name" value="FMN-linked oxidoreductases"/>
    <property type="match status" value="1"/>
</dbReference>
<dbReference type="CDD" id="cd02932">
    <property type="entry name" value="OYE_YqiM_FMN"/>
    <property type="match status" value="1"/>
</dbReference>
<dbReference type="AlphaFoldDB" id="A0A4Z1R457"/>
<dbReference type="InterPro" id="IPR013785">
    <property type="entry name" value="Aldolase_TIM"/>
</dbReference>
<comment type="caution">
    <text evidence="7">The sequence shown here is derived from an EMBL/GenBank/DDBJ whole genome shotgun (WGS) entry which is preliminary data.</text>
</comment>
<dbReference type="InterPro" id="IPR001155">
    <property type="entry name" value="OxRdtase_FMN_N"/>
</dbReference>
<dbReference type="InterPro" id="IPR044152">
    <property type="entry name" value="YqjM-like"/>
</dbReference>
<evidence type="ECO:0000313" key="7">
    <source>
        <dbReference type="EMBL" id="TKS53696.1"/>
    </source>
</evidence>
<dbReference type="Gene3D" id="3.20.20.70">
    <property type="entry name" value="Aldolase class I"/>
    <property type="match status" value="1"/>
</dbReference>
<evidence type="ECO:0000256" key="1">
    <source>
        <dbReference type="ARBA" id="ARBA00001917"/>
    </source>
</evidence>
<evidence type="ECO:0000259" key="6">
    <source>
        <dbReference type="Pfam" id="PF00724"/>
    </source>
</evidence>
<evidence type="ECO:0000256" key="2">
    <source>
        <dbReference type="ARBA" id="ARBA00022630"/>
    </source>
</evidence>
<keyword evidence="5" id="KW-0560">Oxidoreductase</keyword>
<dbReference type="GO" id="GO:0010181">
    <property type="term" value="F:FMN binding"/>
    <property type="evidence" value="ECO:0007669"/>
    <property type="project" value="InterPro"/>
</dbReference>
<dbReference type="PANTHER" id="PTHR43303:SF4">
    <property type="entry name" value="NADPH DEHYDROGENASE C23G7.10C-RELATED"/>
    <property type="match status" value="1"/>
</dbReference>
<keyword evidence="2" id="KW-0285">Flavoprotein</keyword>
<name>A0A4Z1R457_9GAMM</name>
<dbReference type="EMBL" id="SPUH01000001">
    <property type="protein sequence ID" value="TKS53696.1"/>
    <property type="molecule type" value="Genomic_DNA"/>
</dbReference>
<proteinExistence type="predicted"/>
<keyword evidence="3" id="KW-0288">FMN</keyword>
<evidence type="ECO:0000256" key="4">
    <source>
        <dbReference type="ARBA" id="ARBA00022857"/>
    </source>
</evidence>
<evidence type="ECO:0000313" key="8">
    <source>
        <dbReference type="Proteomes" id="UP000298681"/>
    </source>
</evidence>
<feature type="domain" description="NADH:flavin oxidoreductase/NADH oxidase N-terminal" evidence="6">
    <location>
        <begin position="4"/>
        <end position="339"/>
    </location>
</feature>